<gene>
    <name evidence="10" type="ORF">EP13_14080</name>
</gene>
<comment type="subunit">
    <text evidence="8">Component of the Ubi complex metabolon, which regroups five ubiquinone biosynthesis proteins (UbiE, UbiF, UbiG, UbiH and UbiI) and two accessory factors (UbiK and the lipid-binding protein UbiJ).</text>
</comment>
<dbReference type="GO" id="GO:0019168">
    <property type="term" value="F:2-polyprenylphenol 6-hydroxylase activity"/>
    <property type="evidence" value="ECO:0007669"/>
    <property type="project" value="TreeGrafter"/>
</dbReference>
<dbReference type="InterPro" id="IPR051205">
    <property type="entry name" value="UbiH/COQ6_monooxygenase"/>
</dbReference>
<comment type="pathway">
    <text evidence="2">Cofactor biosynthesis; ubiquinone biosynthesis.</text>
</comment>
<keyword evidence="5" id="KW-0274">FAD</keyword>
<dbReference type="GO" id="GO:0071949">
    <property type="term" value="F:FAD binding"/>
    <property type="evidence" value="ECO:0007669"/>
    <property type="project" value="InterPro"/>
</dbReference>
<name>A0A075NYH4_9ALTE</name>
<dbReference type="UniPathway" id="UPA00232"/>
<dbReference type="GeneID" id="78256024"/>
<evidence type="ECO:0000313" key="11">
    <source>
        <dbReference type="Proteomes" id="UP000056090"/>
    </source>
</evidence>
<dbReference type="PROSITE" id="PS01304">
    <property type="entry name" value="UBIH"/>
    <property type="match status" value="1"/>
</dbReference>
<evidence type="ECO:0000313" key="10">
    <source>
        <dbReference type="EMBL" id="AIF99719.1"/>
    </source>
</evidence>
<dbReference type="Gene3D" id="3.50.50.60">
    <property type="entry name" value="FAD/NAD(P)-binding domain"/>
    <property type="match status" value="2"/>
</dbReference>
<evidence type="ECO:0000256" key="1">
    <source>
        <dbReference type="ARBA" id="ARBA00001974"/>
    </source>
</evidence>
<dbReference type="InterPro" id="IPR036188">
    <property type="entry name" value="FAD/NAD-bd_sf"/>
</dbReference>
<keyword evidence="4" id="KW-0285">Flavoprotein</keyword>
<dbReference type="KEGG" id="aal:EP13_14080"/>
<dbReference type="PRINTS" id="PR00420">
    <property type="entry name" value="RNGMNOXGNASE"/>
</dbReference>
<dbReference type="Pfam" id="PF01494">
    <property type="entry name" value="FAD_binding_3"/>
    <property type="match status" value="1"/>
</dbReference>
<dbReference type="InterPro" id="IPR002938">
    <property type="entry name" value="FAD-bd"/>
</dbReference>
<organism evidence="10 11">
    <name type="scientific">Alteromonas australica</name>
    <dbReference type="NCBI Taxonomy" id="589873"/>
    <lineage>
        <taxon>Bacteria</taxon>
        <taxon>Pseudomonadati</taxon>
        <taxon>Pseudomonadota</taxon>
        <taxon>Gammaproteobacteria</taxon>
        <taxon>Alteromonadales</taxon>
        <taxon>Alteromonadaceae</taxon>
        <taxon>Alteromonas/Salinimonas group</taxon>
        <taxon>Alteromonas</taxon>
    </lineage>
</organism>
<dbReference type="PANTHER" id="PTHR43876">
    <property type="entry name" value="UBIQUINONE BIOSYNTHESIS MONOOXYGENASE COQ6, MITOCHONDRIAL"/>
    <property type="match status" value="1"/>
</dbReference>
<dbReference type="PANTHER" id="PTHR43876:SF7">
    <property type="entry name" value="UBIQUINONE BIOSYNTHESIS MONOOXYGENASE COQ6, MITOCHONDRIAL"/>
    <property type="match status" value="1"/>
</dbReference>
<dbReference type="RefSeq" id="WP_044057784.1">
    <property type="nucleotide sequence ID" value="NZ_CBCSKJ010000002.1"/>
</dbReference>
<evidence type="ECO:0000256" key="4">
    <source>
        <dbReference type="ARBA" id="ARBA00022630"/>
    </source>
</evidence>
<dbReference type="InterPro" id="IPR010971">
    <property type="entry name" value="UbiH/COQ6"/>
</dbReference>
<dbReference type="InterPro" id="IPR018168">
    <property type="entry name" value="Ubi_Hdrlase_CS"/>
</dbReference>
<protein>
    <submittedName>
        <fullName evidence="10">Oxidoreductase</fullName>
    </submittedName>
</protein>
<feature type="domain" description="FAD-binding" evidence="9">
    <location>
        <begin position="4"/>
        <end position="345"/>
    </location>
</feature>
<evidence type="ECO:0000256" key="6">
    <source>
        <dbReference type="ARBA" id="ARBA00023002"/>
    </source>
</evidence>
<evidence type="ECO:0000256" key="8">
    <source>
        <dbReference type="ARBA" id="ARBA00065734"/>
    </source>
</evidence>
<evidence type="ECO:0000256" key="7">
    <source>
        <dbReference type="ARBA" id="ARBA00023033"/>
    </source>
</evidence>
<evidence type="ECO:0000256" key="5">
    <source>
        <dbReference type="ARBA" id="ARBA00022827"/>
    </source>
</evidence>
<dbReference type="Proteomes" id="UP000056090">
    <property type="component" value="Chromosome"/>
</dbReference>
<dbReference type="FunFam" id="3.50.50.60:FF:000021">
    <property type="entry name" value="Ubiquinone biosynthesis monooxygenase COQ6"/>
    <property type="match status" value="1"/>
</dbReference>
<proteinExistence type="inferred from homology"/>
<keyword evidence="7" id="KW-0503">Monooxygenase</keyword>
<comment type="cofactor">
    <cofactor evidence="1">
        <name>FAD</name>
        <dbReference type="ChEBI" id="CHEBI:57692"/>
    </cofactor>
</comment>
<sequence>MQHVDIAIIGGGIVGLTLAAALKDAPCSIAVINKHPLVVPLLDTPSPRVSAINQANIEALDSLGVWQFVQQDRVNPYKAMHVWDKDSFGDIHFNCDDMGNDSLGVIAENAALVNGLAESVMQQANVTIVTQSIERMLVGPSQSMLMLDNNDAISCRLLVGADGANSSVRKQANFPITFRDYEHTAIVANIQTEHPHNNVARQAFTPTGPLALLPMANPHVCSIVWSQTPDAASKLQQCNDDDFCHALTVASDAALGNVSLQTSRHTFPLTMRYARSWAKDGVVLVGDAAHTIHPLAGQGANLGMQDALALADTLSASLNRQKDIAQHRYLRPYERARKTEAVKMIAAMDGFKFLFDGNDPVKKLIRGVGLAATDKLTTVKQAFVAHAMGL</sequence>
<dbReference type="NCBIfam" id="TIGR01988">
    <property type="entry name" value="Ubi-OHases"/>
    <property type="match status" value="1"/>
</dbReference>
<dbReference type="eggNOG" id="COG0654">
    <property type="taxonomic scope" value="Bacteria"/>
</dbReference>
<dbReference type="GO" id="GO:0006744">
    <property type="term" value="P:ubiquinone biosynthetic process"/>
    <property type="evidence" value="ECO:0007669"/>
    <property type="project" value="UniProtKB-UniPathway"/>
</dbReference>
<dbReference type="AlphaFoldDB" id="A0A075NYH4"/>
<keyword evidence="11" id="KW-1185">Reference proteome</keyword>
<keyword evidence="6" id="KW-0560">Oxidoreductase</keyword>
<dbReference type="GO" id="GO:0110142">
    <property type="term" value="C:ubiquinone biosynthesis complex"/>
    <property type="evidence" value="ECO:0007669"/>
    <property type="project" value="UniProtKB-ARBA"/>
</dbReference>
<comment type="similarity">
    <text evidence="3">Belongs to the UbiH/COQ6 family.</text>
</comment>
<evidence type="ECO:0000256" key="2">
    <source>
        <dbReference type="ARBA" id="ARBA00004749"/>
    </source>
</evidence>
<evidence type="ECO:0000259" key="9">
    <source>
        <dbReference type="Pfam" id="PF01494"/>
    </source>
</evidence>
<evidence type="ECO:0000256" key="3">
    <source>
        <dbReference type="ARBA" id="ARBA00005349"/>
    </source>
</evidence>
<dbReference type="EMBL" id="CP008849">
    <property type="protein sequence ID" value="AIF99719.1"/>
    <property type="molecule type" value="Genomic_DNA"/>
</dbReference>
<accession>A0A075NYH4</accession>
<dbReference type="SUPFAM" id="SSF51905">
    <property type="entry name" value="FAD/NAD(P)-binding domain"/>
    <property type="match status" value="1"/>
</dbReference>
<reference evidence="10 11" key="1">
    <citation type="submission" date="2014-06" db="EMBL/GenBank/DDBJ databases">
        <title>Genomes of Alteromonas australica, a world apart.</title>
        <authorList>
            <person name="Gonzaga A."/>
            <person name="Lopez-Perez M."/>
            <person name="Rodriguez-Valera F."/>
        </authorList>
    </citation>
    <scope>NUCLEOTIDE SEQUENCE [LARGE SCALE GENOMIC DNA]</scope>
    <source>
        <strain evidence="10 11">H 17</strain>
    </source>
</reference>